<proteinExistence type="predicted"/>
<feature type="chain" id="PRO_5040161364" evidence="1">
    <location>
        <begin position="18"/>
        <end position="101"/>
    </location>
</feature>
<dbReference type="OrthoDB" id="10387973at2759"/>
<comment type="caution">
    <text evidence="2">The sequence shown here is derived from an EMBL/GenBank/DDBJ whole genome shotgun (WGS) entry which is preliminary data.</text>
</comment>
<feature type="signal peptide" evidence="1">
    <location>
        <begin position="1"/>
        <end position="17"/>
    </location>
</feature>
<keyword evidence="3" id="KW-1185">Reference proteome</keyword>
<accession>A0A9P4PW35</accession>
<protein>
    <submittedName>
        <fullName evidence="2">Uncharacterized protein</fullName>
    </submittedName>
</protein>
<reference evidence="2" key="1">
    <citation type="journal article" date="2020" name="Stud. Mycol.">
        <title>101 Dothideomycetes genomes: a test case for predicting lifestyles and emergence of pathogens.</title>
        <authorList>
            <person name="Haridas S."/>
            <person name="Albert R."/>
            <person name="Binder M."/>
            <person name="Bloem J."/>
            <person name="Labutti K."/>
            <person name="Salamov A."/>
            <person name="Andreopoulos B."/>
            <person name="Baker S."/>
            <person name="Barry K."/>
            <person name="Bills G."/>
            <person name="Bluhm B."/>
            <person name="Cannon C."/>
            <person name="Castanera R."/>
            <person name="Culley D."/>
            <person name="Daum C."/>
            <person name="Ezra D."/>
            <person name="Gonzalez J."/>
            <person name="Henrissat B."/>
            <person name="Kuo A."/>
            <person name="Liang C."/>
            <person name="Lipzen A."/>
            <person name="Lutzoni F."/>
            <person name="Magnuson J."/>
            <person name="Mondo S."/>
            <person name="Nolan M."/>
            <person name="Ohm R."/>
            <person name="Pangilinan J."/>
            <person name="Park H.-J."/>
            <person name="Ramirez L."/>
            <person name="Alfaro M."/>
            <person name="Sun H."/>
            <person name="Tritt A."/>
            <person name="Yoshinaga Y."/>
            <person name="Zwiers L.-H."/>
            <person name="Turgeon B."/>
            <person name="Goodwin S."/>
            <person name="Spatafora J."/>
            <person name="Crous P."/>
            <person name="Grigoriev I."/>
        </authorList>
    </citation>
    <scope>NUCLEOTIDE SEQUENCE</scope>
    <source>
        <strain evidence="2">CBS 690.94</strain>
    </source>
</reference>
<dbReference type="AlphaFoldDB" id="A0A9P4PW35"/>
<evidence type="ECO:0000313" key="2">
    <source>
        <dbReference type="EMBL" id="KAF2449984.1"/>
    </source>
</evidence>
<evidence type="ECO:0000313" key="3">
    <source>
        <dbReference type="Proteomes" id="UP000799764"/>
    </source>
</evidence>
<evidence type="ECO:0000256" key="1">
    <source>
        <dbReference type="SAM" id="SignalP"/>
    </source>
</evidence>
<dbReference type="EMBL" id="MU001494">
    <property type="protein sequence ID" value="KAF2449984.1"/>
    <property type="molecule type" value="Genomic_DNA"/>
</dbReference>
<organism evidence="2 3">
    <name type="scientific">Karstenula rhodostoma CBS 690.94</name>
    <dbReference type="NCBI Taxonomy" id="1392251"/>
    <lineage>
        <taxon>Eukaryota</taxon>
        <taxon>Fungi</taxon>
        <taxon>Dikarya</taxon>
        <taxon>Ascomycota</taxon>
        <taxon>Pezizomycotina</taxon>
        <taxon>Dothideomycetes</taxon>
        <taxon>Pleosporomycetidae</taxon>
        <taxon>Pleosporales</taxon>
        <taxon>Massarineae</taxon>
        <taxon>Didymosphaeriaceae</taxon>
        <taxon>Karstenula</taxon>
    </lineage>
</organism>
<sequence length="101" mass="11036">MLATLALILTTAIAVHAAPHSESRDLTSFAPCEIALTNCLREEAGIRKCECNAGNAVRCSAIAIPLAQAGTEDLAFYRWERLRECPRDGNQQMCEKGRCVK</sequence>
<dbReference type="Proteomes" id="UP000799764">
    <property type="component" value="Unassembled WGS sequence"/>
</dbReference>
<keyword evidence="1" id="KW-0732">Signal</keyword>
<gene>
    <name evidence="2" type="ORF">P171DRAFT_440407</name>
</gene>
<name>A0A9P4PW35_9PLEO</name>